<keyword evidence="1" id="KW-0472">Membrane</keyword>
<reference evidence="2" key="1">
    <citation type="journal article" date="2014" name="Int. J. Syst. Evol. Microbiol.">
        <title>Complete genome sequence of Corynebacterium casei LMG S-19264T (=DSM 44701T), isolated from a smear-ripened cheese.</title>
        <authorList>
            <consortium name="US DOE Joint Genome Institute (JGI-PGF)"/>
            <person name="Walter F."/>
            <person name="Albersmeier A."/>
            <person name="Kalinowski J."/>
            <person name="Ruckert C."/>
        </authorList>
    </citation>
    <scope>NUCLEOTIDE SEQUENCE</scope>
    <source>
        <strain evidence="2">KCTC 42651</strain>
    </source>
</reference>
<evidence type="ECO:0008006" key="4">
    <source>
        <dbReference type="Google" id="ProtNLM"/>
    </source>
</evidence>
<proteinExistence type="predicted"/>
<accession>A0A919CM95</accession>
<protein>
    <recommendedName>
        <fullName evidence="4">Transmembrane protein</fullName>
    </recommendedName>
</protein>
<organism evidence="2 3">
    <name type="scientific">Thalassobaculum fulvum</name>
    <dbReference type="NCBI Taxonomy" id="1633335"/>
    <lineage>
        <taxon>Bacteria</taxon>
        <taxon>Pseudomonadati</taxon>
        <taxon>Pseudomonadota</taxon>
        <taxon>Alphaproteobacteria</taxon>
        <taxon>Rhodospirillales</taxon>
        <taxon>Thalassobaculaceae</taxon>
        <taxon>Thalassobaculum</taxon>
    </lineage>
</organism>
<evidence type="ECO:0000313" key="2">
    <source>
        <dbReference type="EMBL" id="GHD39112.1"/>
    </source>
</evidence>
<dbReference type="EMBL" id="BMZS01000001">
    <property type="protein sequence ID" value="GHD39112.1"/>
    <property type="molecule type" value="Genomic_DNA"/>
</dbReference>
<keyword evidence="3" id="KW-1185">Reference proteome</keyword>
<keyword evidence="1" id="KW-0812">Transmembrane</keyword>
<dbReference type="Proteomes" id="UP000630353">
    <property type="component" value="Unassembled WGS sequence"/>
</dbReference>
<dbReference type="RefSeq" id="WP_229836122.1">
    <property type="nucleotide sequence ID" value="NZ_BMZS01000001.1"/>
</dbReference>
<keyword evidence="1" id="KW-1133">Transmembrane helix</keyword>
<name>A0A919CM95_9PROT</name>
<evidence type="ECO:0000313" key="3">
    <source>
        <dbReference type="Proteomes" id="UP000630353"/>
    </source>
</evidence>
<feature type="transmembrane region" description="Helical" evidence="1">
    <location>
        <begin position="73"/>
        <end position="105"/>
    </location>
</feature>
<comment type="caution">
    <text evidence="2">The sequence shown here is derived from an EMBL/GenBank/DDBJ whole genome shotgun (WGS) entry which is preliminary data.</text>
</comment>
<dbReference type="AlphaFoldDB" id="A0A919CM95"/>
<evidence type="ECO:0000256" key="1">
    <source>
        <dbReference type="SAM" id="Phobius"/>
    </source>
</evidence>
<feature type="transmembrane region" description="Helical" evidence="1">
    <location>
        <begin position="30"/>
        <end position="52"/>
    </location>
</feature>
<gene>
    <name evidence="2" type="ORF">GCM10017083_00600</name>
</gene>
<sequence length="127" mass="14332">MPDTTPTSRRNLPFRLSVPENDKLAMHVVYALYAASVVTAVPGMLGVILAYLKRGEVAGTYLESHATWQIRTFWTWLLMLAVGFLLLFVLIGGLVIGAAQLWLIYRIVKGWLVLIDERPIDRPEAFF</sequence>
<reference evidence="2" key="2">
    <citation type="submission" date="2020-09" db="EMBL/GenBank/DDBJ databases">
        <authorList>
            <person name="Sun Q."/>
            <person name="Kim S."/>
        </authorList>
    </citation>
    <scope>NUCLEOTIDE SEQUENCE</scope>
    <source>
        <strain evidence="2">KCTC 42651</strain>
    </source>
</reference>